<reference evidence="1" key="1">
    <citation type="submission" date="2014-11" db="EMBL/GenBank/DDBJ databases">
        <authorList>
            <person name="Amaro Gonzalez C."/>
        </authorList>
    </citation>
    <scope>NUCLEOTIDE SEQUENCE</scope>
</reference>
<reference evidence="1" key="2">
    <citation type="journal article" date="2015" name="Fish Shellfish Immunol.">
        <title>Early steps in the European eel (Anguilla anguilla)-Vibrio vulnificus interaction in the gills: Role of the RtxA13 toxin.</title>
        <authorList>
            <person name="Callol A."/>
            <person name="Pajuelo D."/>
            <person name="Ebbesson L."/>
            <person name="Teles M."/>
            <person name="MacKenzie S."/>
            <person name="Amaro C."/>
        </authorList>
    </citation>
    <scope>NUCLEOTIDE SEQUENCE</scope>
</reference>
<evidence type="ECO:0000313" key="1">
    <source>
        <dbReference type="EMBL" id="JAH76398.1"/>
    </source>
</evidence>
<organism evidence="1">
    <name type="scientific">Anguilla anguilla</name>
    <name type="common">European freshwater eel</name>
    <name type="synonym">Muraena anguilla</name>
    <dbReference type="NCBI Taxonomy" id="7936"/>
    <lineage>
        <taxon>Eukaryota</taxon>
        <taxon>Metazoa</taxon>
        <taxon>Chordata</taxon>
        <taxon>Craniata</taxon>
        <taxon>Vertebrata</taxon>
        <taxon>Euteleostomi</taxon>
        <taxon>Actinopterygii</taxon>
        <taxon>Neopterygii</taxon>
        <taxon>Teleostei</taxon>
        <taxon>Anguilliformes</taxon>
        <taxon>Anguillidae</taxon>
        <taxon>Anguilla</taxon>
    </lineage>
</organism>
<dbReference type="EMBL" id="GBXM01032179">
    <property type="protein sequence ID" value="JAH76398.1"/>
    <property type="molecule type" value="Transcribed_RNA"/>
</dbReference>
<proteinExistence type="predicted"/>
<dbReference type="AlphaFoldDB" id="A0A0E9VGS3"/>
<sequence length="39" mass="4431">MCHVALTASDKPSSTAKEEKVRKIICHLFNCLSLHFPFK</sequence>
<accession>A0A0E9VGS3</accession>
<name>A0A0E9VGS3_ANGAN</name>
<protein>
    <submittedName>
        <fullName evidence="1">Uncharacterized protein</fullName>
    </submittedName>
</protein>